<name>A0ABM9MXW1_9LACO</name>
<dbReference type="RefSeq" id="WP_338348083.1">
    <property type="nucleotide sequence ID" value="NZ_CAUZLY010000008.1"/>
</dbReference>
<comment type="caution">
    <text evidence="2">The sequence shown here is derived from an EMBL/GenBank/DDBJ whole genome shotgun (WGS) entry which is preliminary data.</text>
</comment>
<keyword evidence="3" id="KW-1185">Reference proteome</keyword>
<dbReference type="InterPro" id="IPR000182">
    <property type="entry name" value="GNAT_dom"/>
</dbReference>
<dbReference type="Proteomes" id="UP001314200">
    <property type="component" value="Unassembled WGS sequence"/>
</dbReference>
<keyword evidence="2" id="KW-0689">Ribosomal protein</keyword>
<accession>A0ABM9MXW1</accession>
<dbReference type="GO" id="GO:0005840">
    <property type="term" value="C:ribosome"/>
    <property type="evidence" value="ECO:0007669"/>
    <property type="project" value="UniProtKB-KW"/>
</dbReference>
<evidence type="ECO:0000313" key="3">
    <source>
        <dbReference type="Proteomes" id="UP001314200"/>
    </source>
</evidence>
<gene>
    <name evidence="2" type="ORF">R82641_BJNNKPBH_01096</name>
</gene>
<dbReference type="InterPro" id="IPR016181">
    <property type="entry name" value="Acyl_CoA_acyltransferase"/>
</dbReference>
<dbReference type="PROSITE" id="PS51186">
    <property type="entry name" value="GNAT"/>
    <property type="match status" value="1"/>
</dbReference>
<dbReference type="Pfam" id="PF13508">
    <property type="entry name" value="Acetyltransf_7"/>
    <property type="match status" value="1"/>
</dbReference>
<protein>
    <submittedName>
        <fullName evidence="2">Ribosomal protein S18 acetylase RimI and related acetyltransferases (RimI)</fullName>
    </submittedName>
</protein>
<dbReference type="EMBL" id="CAUZLY010000008">
    <property type="protein sequence ID" value="CAK1248022.1"/>
    <property type="molecule type" value="Genomic_DNA"/>
</dbReference>
<proteinExistence type="predicted"/>
<feature type="domain" description="N-acetyltransferase" evidence="1">
    <location>
        <begin position="1"/>
        <end position="150"/>
    </location>
</feature>
<organism evidence="2 3">
    <name type="scientific">Fructobacillus cardui</name>
    <dbReference type="NCBI Taxonomy" id="2893170"/>
    <lineage>
        <taxon>Bacteria</taxon>
        <taxon>Bacillati</taxon>
        <taxon>Bacillota</taxon>
        <taxon>Bacilli</taxon>
        <taxon>Lactobacillales</taxon>
        <taxon>Lactobacillaceae</taxon>
        <taxon>Fructobacillus</taxon>
    </lineage>
</organism>
<evidence type="ECO:0000259" key="1">
    <source>
        <dbReference type="PROSITE" id="PS51186"/>
    </source>
</evidence>
<dbReference type="SUPFAM" id="SSF55729">
    <property type="entry name" value="Acyl-CoA N-acyltransferases (Nat)"/>
    <property type="match status" value="1"/>
</dbReference>
<dbReference type="CDD" id="cd04301">
    <property type="entry name" value="NAT_SF"/>
    <property type="match status" value="1"/>
</dbReference>
<evidence type="ECO:0000313" key="2">
    <source>
        <dbReference type="EMBL" id="CAK1248022.1"/>
    </source>
</evidence>
<keyword evidence="2" id="KW-0687">Ribonucleoprotein</keyword>
<sequence>MQFISLDQTNRDYWETIYHEAFPSSERIALQELKQKAADHVQIKMTVLVDGEQNVGIAYFVDLKEKAFVLYLAVDQSIRGQGIGGKTLSAFKERYPKGIILESESTLEDADNQQQREARYHFYLKNGFIDTKKIAHNMGRDFHLLTSNLECSVADYLGSMKILGQKTSVI</sequence>
<reference evidence="2 3" key="1">
    <citation type="submission" date="2023-10" db="EMBL/GenBank/DDBJ databases">
        <authorList>
            <person name="Botero Cardona J."/>
        </authorList>
    </citation>
    <scope>NUCLEOTIDE SEQUENCE [LARGE SCALE GENOMIC DNA]</scope>
    <source>
        <strain evidence="2 3">R-82641</strain>
    </source>
</reference>
<dbReference type="Gene3D" id="3.40.630.30">
    <property type="match status" value="1"/>
</dbReference>